<protein>
    <recommendedName>
        <fullName evidence="3">Sulfotransferase domain-containing protein</fullName>
    </recommendedName>
</protein>
<dbReference type="PANTHER" id="PTHR33844:SF1">
    <property type="entry name" value="SULFOTRANSFERASE DOMAIN-CONTAINING PROTEIN"/>
    <property type="match status" value="1"/>
</dbReference>
<dbReference type="Proteomes" id="UP000030746">
    <property type="component" value="Unassembled WGS sequence"/>
</dbReference>
<reference evidence="1 2" key="1">
    <citation type="journal article" date="2013" name="Nature">
        <title>Insights into bilaterian evolution from three spiralian genomes.</title>
        <authorList>
            <person name="Simakov O."/>
            <person name="Marletaz F."/>
            <person name="Cho S.J."/>
            <person name="Edsinger-Gonzales E."/>
            <person name="Havlak P."/>
            <person name="Hellsten U."/>
            <person name="Kuo D.H."/>
            <person name="Larsson T."/>
            <person name="Lv J."/>
            <person name="Arendt D."/>
            <person name="Savage R."/>
            <person name="Osoegawa K."/>
            <person name="de Jong P."/>
            <person name="Grimwood J."/>
            <person name="Chapman J.A."/>
            <person name="Shapiro H."/>
            <person name="Aerts A."/>
            <person name="Otillar R.P."/>
            <person name="Terry A.Y."/>
            <person name="Boore J.L."/>
            <person name="Grigoriev I.V."/>
            <person name="Lindberg D.R."/>
            <person name="Seaver E.C."/>
            <person name="Weisblat D.A."/>
            <person name="Putnam N.H."/>
            <person name="Rokhsar D.S."/>
        </authorList>
    </citation>
    <scope>NUCLEOTIDE SEQUENCE [LARGE SCALE GENOMIC DNA]</scope>
</reference>
<dbReference type="Gene3D" id="3.40.50.300">
    <property type="entry name" value="P-loop containing nucleotide triphosphate hydrolases"/>
    <property type="match status" value="1"/>
</dbReference>
<organism evidence="1 2">
    <name type="scientific">Lottia gigantea</name>
    <name type="common">Giant owl limpet</name>
    <dbReference type="NCBI Taxonomy" id="225164"/>
    <lineage>
        <taxon>Eukaryota</taxon>
        <taxon>Metazoa</taxon>
        <taxon>Spiralia</taxon>
        <taxon>Lophotrochozoa</taxon>
        <taxon>Mollusca</taxon>
        <taxon>Gastropoda</taxon>
        <taxon>Patellogastropoda</taxon>
        <taxon>Lottioidea</taxon>
        <taxon>Lottiidae</taxon>
        <taxon>Lottia</taxon>
    </lineage>
</organism>
<dbReference type="CTD" id="20250083"/>
<dbReference type="KEGG" id="lgi:LOTGIDRAFT_236217"/>
<dbReference type="RefSeq" id="XP_009064751.1">
    <property type="nucleotide sequence ID" value="XM_009066503.1"/>
</dbReference>
<evidence type="ECO:0000313" key="1">
    <source>
        <dbReference type="EMBL" id="ESO84548.1"/>
    </source>
</evidence>
<gene>
    <name evidence="1" type="ORF">LOTGIDRAFT_236217</name>
</gene>
<dbReference type="AlphaFoldDB" id="V3Z1W9"/>
<keyword evidence="2" id="KW-1185">Reference proteome</keyword>
<dbReference type="SUPFAM" id="SSF52540">
    <property type="entry name" value="P-loop containing nucleoside triphosphate hydrolases"/>
    <property type="match status" value="1"/>
</dbReference>
<dbReference type="GeneID" id="20250083"/>
<evidence type="ECO:0008006" key="3">
    <source>
        <dbReference type="Google" id="ProtNLM"/>
    </source>
</evidence>
<dbReference type="OMA" id="YSGGPLY"/>
<dbReference type="EMBL" id="KB203470">
    <property type="protein sequence ID" value="ESO84548.1"/>
    <property type="molecule type" value="Genomic_DNA"/>
</dbReference>
<sequence length="455" mass="52450">MDQTSENNHLEHISTAMYKLRDYVLHVLSFLLYRFTRSLIVTFQKFTWAVSGVEKICRDARRGLQFRQSAHVLDIFWKRKFLPHTIADPKDFIATHSCFKHPNYVLKPNVSLYCMTKTDAIFIEVAEGANLYKHQHNKYLYETQFEHAKKIVMMPLASFHKIASDVGNPKVPVLWISSTGRCGSTLLGQVFYRIPGMLLLSEPDSITNLGNLYKSKELQKGEYEQLLASAVRLLCKPDDRYSMMCIKVRPSMTRLSEEIAHMFPQIRQLFMYRNSLKTVLSYLTILQTDPAYQAMRFIMDHKVLSTILPFFRTGLYNYYANFNAKEIESIKPSNLSTVGIFTAAWAAGVSRCVEYREKGLPIIPILYEDLMKNPMQSCLVLFTKLDIRKEYVSLAAEAFKVDYQKSSVLGQGLLPPDSRRAIPPEGRVEADSILKKYGLHKLGERFEIPGLMRFE</sequence>
<dbReference type="OrthoDB" id="5912733at2759"/>
<name>V3Z1W9_LOTGI</name>
<evidence type="ECO:0000313" key="2">
    <source>
        <dbReference type="Proteomes" id="UP000030746"/>
    </source>
</evidence>
<accession>V3Z1W9</accession>
<proteinExistence type="predicted"/>
<dbReference type="InterPro" id="IPR027417">
    <property type="entry name" value="P-loop_NTPase"/>
</dbReference>
<dbReference type="HOGENOM" id="CLU_034499_0_0_1"/>
<dbReference type="PANTHER" id="PTHR33844">
    <property type="entry name" value="SULFOTRANSFER_1 DOMAIN-CONTAINING PROTEIN"/>
    <property type="match status" value="1"/>
</dbReference>